<dbReference type="GO" id="GO:0005737">
    <property type="term" value="C:cytoplasm"/>
    <property type="evidence" value="ECO:0007669"/>
    <property type="project" value="UniProtKB-SubCell"/>
</dbReference>
<accession>A0A1U9MID4</accession>
<evidence type="ECO:0000313" key="11">
    <source>
        <dbReference type="Proteomes" id="UP000189632"/>
    </source>
</evidence>
<evidence type="ECO:0000256" key="5">
    <source>
        <dbReference type="ARBA" id="ARBA00022842"/>
    </source>
</evidence>
<proteinExistence type="inferred from homology"/>
<dbReference type="GO" id="GO:1902758">
    <property type="term" value="P:bis(molybdopterin guanine dinucleotide)molybdenum biosynthetic process"/>
    <property type="evidence" value="ECO:0007669"/>
    <property type="project" value="TreeGrafter"/>
</dbReference>
<dbReference type="GO" id="GO:0046872">
    <property type="term" value="F:metal ion binding"/>
    <property type="evidence" value="ECO:0007669"/>
    <property type="project" value="UniProtKB-KW"/>
</dbReference>
<organism evidence="10 11">
    <name type="scientific">Bartonella choladocola</name>
    <dbReference type="NCBI Taxonomy" id="2750995"/>
    <lineage>
        <taxon>Bacteria</taxon>
        <taxon>Pseudomonadati</taxon>
        <taxon>Pseudomonadota</taxon>
        <taxon>Alphaproteobacteria</taxon>
        <taxon>Hyphomicrobiales</taxon>
        <taxon>Bartonellaceae</taxon>
        <taxon>Bartonella</taxon>
    </lineage>
</organism>
<feature type="binding site" evidence="8">
    <location>
        <position position="20"/>
    </location>
    <ligand>
        <name>GTP</name>
        <dbReference type="ChEBI" id="CHEBI:37565"/>
    </ligand>
</feature>
<dbReference type="InterPro" id="IPR013482">
    <property type="entry name" value="Molybde_CF_guanTrfase"/>
</dbReference>
<evidence type="ECO:0000256" key="3">
    <source>
        <dbReference type="ARBA" id="ARBA00022723"/>
    </source>
</evidence>
<comment type="similarity">
    <text evidence="8">Belongs to the MobA family.</text>
</comment>
<dbReference type="PANTHER" id="PTHR19136">
    <property type="entry name" value="MOLYBDENUM COFACTOR GUANYLYLTRANSFERASE"/>
    <property type="match status" value="1"/>
</dbReference>
<dbReference type="Pfam" id="PF12804">
    <property type="entry name" value="NTP_transf_3"/>
    <property type="match status" value="1"/>
</dbReference>
<dbReference type="GO" id="GO:0005525">
    <property type="term" value="F:GTP binding"/>
    <property type="evidence" value="ECO:0007669"/>
    <property type="project" value="UniProtKB-UniRule"/>
</dbReference>
<gene>
    <name evidence="8" type="primary">mobA</name>
    <name evidence="10" type="ORF">BBC0122_013000</name>
</gene>
<keyword evidence="6 8" id="KW-0342">GTP-binding</keyword>
<dbReference type="CDD" id="cd02503">
    <property type="entry name" value="MobA"/>
    <property type="match status" value="1"/>
</dbReference>
<dbReference type="AlphaFoldDB" id="A0A1U9MID4"/>
<comment type="caution">
    <text evidence="8">Lacks conserved residue(s) required for the propagation of feature annotation.</text>
</comment>
<feature type="domain" description="MobA-like NTP transferase" evidence="9">
    <location>
        <begin position="5"/>
        <end position="158"/>
    </location>
</feature>
<evidence type="ECO:0000256" key="7">
    <source>
        <dbReference type="ARBA" id="ARBA00023150"/>
    </source>
</evidence>
<evidence type="ECO:0000259" key="9">
    <source>
        <dbReference type="Pfam" id="PF12804"/>
    </source>
</evidence>
<keyword evidence="10" id="KW-0548">Nucleotidyltransferase</keyword>
<dbReference type="RefSeq" id="WP_077992365.1">
    <property type="nucleotide sequence ID" value="NZ_CAXUOT020000002.1"/>
</dbReference>
<reference evidence="10 11" key="1">
    <citation type="submission" date="2016-11" db="EMBL/GenBank/DDBJ databases">
        <title>Comparative genomics of Bartonella apis.</title>
        <authorList>
            <person name="Engel P."/>
        </authorList>
    </citation>
    <scope>NUCLEOTIDE SEQUENCE [LARGE SCALE GENOMIC DNA]</scope>
    <source>
        <strain evidence="10 11">BBC0122</strain>
    </source>
</reference>
<feature type="binding site" evidence="8">
    <location>
        <position position="65"/>
    </location>
    <ligand>
        <name>GTP</name>
        <dbReference type="ChEBI" id="CHEBI:37565"/>
    </ligand>
</feature>
<protein>
    <recommendedName>
        <fullName evidence="8">Molybdenum cofactor guanylyltransferase</fullName>
        <shortName evidence="8">MoCo guanylyltransferase</shortName>
        <ecNumber evidence="8">2.7.7.77</ecNumber>
    </recommendedName>
    <alternativeName>
        <fullName evidence="8">GTP:molybdopterin guanylyltransferase</fullName>
    </alternativeName>
    <alternativeName>
        <fullName evidence="8">Mo-MPT guanylyltransferase</fullName>
    </alternativeName>
    <alternativeName>
        <fullName evidence="8">Molybdopterin guanylyltransferase</fullName>
    </alternativeName>
    <alternativeName>
        <fullName evidence="8">Molybdopterin-guanine dinucleotide synthase</fullName>
        <shortName evidence="8">MGD synthase</shortName>
    </alternativeName>
</protein>
<dbReference type="InterPro" id="IPR025877">
    <property type="entry name" value="MobA-like_NTP_Trfase"/>
</dbReference>
<dbReference type="KEGG" id="bapi:BBC0122_013000"/>
<dbReference type="PANTHER" id="PTHR19136:SF81">
    <property type="entry name" value="MOLYBDENUM COFACTOR GUANYLYLTRANSFERASE"/>
    <property type="match status" value="1"/>
</dbReference>
<comment type="cofactor">
    <cofactor evidence="8">
        <name>Mg(2+)</name>
        <dbReference type="ChEBI" id="CHEBI:18420"/>
    </cofactor>
</comment>
<dbReference type="EMBL" id="CP015625">
    <property type="protein sequence ID" value="AQT47411.1"/>
    <property type="molecule type" value="Genomic_DNA"/>
</dbReference>
<feature type="binding site" evidence="8">
    <location>
        <position position="99"/>
    </location>
    <ligand>
        <name>GTP</name>
        <dbReference type="ChEBI" id="CHEBI:37565"/>
    </ligand>
</feature>
<feature type="binding site" evidence="8">
    <location>
        <position position="99"/>
    </location>
    <ligand>
        <name>Mg(2+)</name>
        <dbReference type="ChEBI" id="CHEBI:18420"/>
    </ligand>
</feature>
<dbReference type="Proteomes" id="UP000189632">
    <property type="component" value="Chromosome"/>
</dbReference>
<comment type="domain">
    <text evidence="8">The N-terminal domain determines nucleotide recognition and specific binding, while the C-terminal domain determines the specific binding to the target protein.</text>
</comment>
<feature type="binding site" evidence="8">
    <location>
        <begin position="8"/>
        <end position="10"/>
    </location>
    <ligand>
        <name>GTP</name>
        <dbReference type="ChEBI" id="CHEBI:37565"/>
    </ligand>
</feature>
<comment type="catalytic activity">
    <reaction evidence="8">
        <text>Mo-molybdopterin + GTP + H(+) = Mo-molybdopterin guanine dinucleotide + diphosphate</text>
        <dbReference type="Rhea" id="RHEA:34243"/>
        <dbReference type="ChEBI" id="CHEBI:15378"/>
        <dbReference type="ChEBI" id="CHEBI:33019"/>
        <dbReference type="ChEBI" id="CHEBI:37565"/>
        <dbReference type="ChEBI" id="CHEBI:71302"/>
        <dbReference type="ChEBI" id="CHEBI:71310"/>
        <dbReference type="EC" id="2.7.7.77"/>
    </reaction>
</comment>
<dbReference type="OrthoDB" id="9788394at2"/>
<dbReference type="SUPFAM" id="SSF53448">
    <property type="entry name" value="Nucleotide-diphospho-sugar transferases"/>
    <property type="match status" value="1"/>
</dbReference>
<comment type="function">
    <text evidence="8">Transfers a GMP moiety from GTP to Mo-molybdopterin (Mo-MPT) cofactor (Moco or molybdenum cofactor) to form Mo-molybdopterin guanine dinucleotide (Mo-MGD) cofactor.</text>
</comment>
<keyword evidence="11" id="KW-1185">Reference proteome</keyword>
<keyword evidence="3 8" id="KW-0479">Metal-binding</keyword>
<keyword evidence="5 8" id="KW-0460">Magnesium</keyword>
<keyword evidence="7 8" id="KW-0501">Molybdenum cofactor biosynthesis</keyword>
<dbReference type="HAMAP" id="MF_00316">
    <property type="entry name" value="MobA"/>
    <property type="match status" value="1"/>
</dbReference>
<evidence type="ECO:0000256" key="1">
    <source>
        <dbReference type="ARBA" id="ARBA00022490"/>
    </source>
</evidence>
<keyword evidence="4 8" id="KW-0547">Nucleotide-binding</keyword>
<keyword evidence="2 8" id="KW-0808">Transferase</keyword>
<sequence>MEILGLILAGGHSSRMGRDKAGLIFGGKSLVQNQIASFERHKFPVAVSSNTFDKAELGHIAVLPDPAEIKYGGPLAGVYAGLQYASANGFGYILTVPVDCPIIPEEFFVKITAGLDENTTLKIASTPSGLQPTFALWSTKLCPDLLKFLKAAGNKSIRSFAFAHNVSIVRFDNVYSEGAFFNVNTPEDYQYLQEKFGIKDETKA</sequence>
<keyword evidence="1 8" id="KW-0963">Cytoplasm</keyword>
<evidence type="ECO:0000256" key="4">
    <source>
        <dbReference type="ARBA" id="ARBA00022741"/>
    </source>
</evidence>
<name>A0A1U9MID4_9HYPH</name>
<evidence type="ECO:0000313" key="10">
    <source>
        <dbReference type="EMBL" id="AQT47411.1"/>
    </source>
</evidence>
<evidence type="ECO:0000256" key="2">
    <source>
        <dbReference type="ARBA" id="ARBA00022679"/>
    </source>
</evidence>
<dbReference type="GO" id="GO:0061603">
    <property type="term" value="F:molybdenum cofactor guanylyltransferase activity"/>
    <property type="evidence" value="ECO:0007669"/>
    <property type="project" value="UniProtKB-EC"/>
</dbReference>
<dbReference type="Gene3D" id="3.90.550.10">
    <property type="entry name" value="Spore Coat Polysaccharide Biosynthesis Protein SpsA, Chain A"/>
    <property type="match status" value="1"/>
</dbReference>
<evidence type="ECO:0000256" key="6">
    <source>
        <dbReference type="ARBA" id="ARBA00023134"/>
    </source>
</evidence>
<comment type="subcellular location">
    <subcellularLocation>
        <location evidence="8">Cytoplasm</location>
    </subcellularLocation>
</comment>
<dbReference type="InterPro" id="IPR029044">
    <property type="entry name" value="Nucleotide-diphossugar_trans"/>
</dbReference>
<evidence type="ECO:0000256" key="8">
    <source>
        <dbReference type="HAMAP-Rule" id="MF_00316"/>
    </source>
</evidence>
<dbReference type="EC" id="2.7.7.77" evidence="8"/>
<comment type="subunit">
    <text evidence="8">Monomer.</text>
</comment>